<dbReference type="AlphaFoldDB" id="A0A918XJA3"/>
<dbReference type="EMBL" id="BMXL01000027">
    <property type="protein sequence ID" value="GHD33423.1"/>
    <property type="molecule type" value="Genomic_DNA"/>
</dbReference>
<comment type="caution">
    <text evidence="2">The sequence shown here is derived from an EMBL/GenBank/DDBJ whole genome shotgun (WGS) entry which is preliminary data.</text>
</comment>
<dbReference type="RefSeq" id="WP_017576051.1">
    <property type="nucleotide sequence ID" value="NZ_BMXL01000027.1"/>
</dbReference>
<feature type="region of interest" description="Disordered" evidence="1">
    <location>
        <begin position="32"/>
        <end position="59"/>
    </location>
</feature>
<evidence type="ECO:0000313" key="3">
    <source>
        <dbReference type="Proteomes" id="UP000654947"/>
    </source>
</evidence>
<protein>
    <submittedName>
        <fullName evidence="2">Uncharacterized protein</fullName>
    </submittedName>
</protein>
<dbReference type="Proteomes" id="UP000654947">
    <property type="component" value="Unassembled WGS sequence"/>
</dbReference>
<sequence>MAAALESALDEAEELEFWNRVREYNTSLTDSARDSYTQDHTLRDHLSEPGDTDLAEEDR</sequence>
<proteinExistence type="predicted"/>
<name>A0A918XJA3_9ACTN</name>
<gene>
    <name evidence="2" type="ORF">GCM10007147_38050</name>
</gene>
<keyword evidence="3" id="KW-1185">Reference proteome</keyword>
<evidence type="ECO:0000313" key="2">
    <source>
        <dbReference type="EMBL" id="GHD33423.1"/>
    </source>
</evidence>
<feature type="compositionally biased region" description="Basic and acidic residues" evidence="1">
    <location>
        <begin position="32"/>
        <end position="48"/>
    </location>
</feature>
<evidence type="ECO:0000256" key="1">
    <source>
        <dbReference type="SAM" id="MobiDB-lite"/>
    </source>
</evidence>
<organism evidence="2 3">
    <name type="scientific">Nocardiopsis kunsanensis</name>
    <dbReference type="NCBI Taxonomy" id="141693"/>
    <lineage>
        <taxon>Bacteria</taxon>
        <taxon>Bacillati</taxon>
        <taxon>Actinomycetota</taxon>
        <taxon>Actinomycetes</taxon>
        <taxon>Streptosporangiales</taxon>
        <taxon>Nocardiopsidaceae</taxon>
        <taxon>Nocardiopsis</taxon>
    </lineage>
</organism>
<feature type="compositionally biased region" description="Acidic residues" evidence="1">
    <location>
        <begin position="50"/>
        <end position="59"/>
    </location>
</feature>
<reference evidence="2 3" key="1">
    <citation type="journal article" date="2014" name="Int. J. Syst. Evol. Microbiol.">
        <title>Complete genome sequence of Corynebacterium casei LMG S-19264T (=DSM 44701T), isolated from a smear-ripened cheese.</title>
        <authorList>
            <consortium name="US DOE Joint Genome Institute (JGI-PGF)"/>
            <person name="Walter F."/>
            <person name="Albersmeier A."/>
            <person name="Kalinowski J."/>
            <person name="Ruckert C."/>
        </authorList>
    </citation>
    <scope>NUCLEOTIDE SEQUENCE [LARGE SCALE GENOMIC DNA]</scope>
    <source>
        <strain evidence="2 3">KCTC 19473</strain>
    </source>
</reference>
<accession>A0A918XJA3</accession>